<feature type="transmembrane region" description="Helical" evidence="2">
    <location>
        <begin position="39"/>
        <end position="62"/>
    </location>
</feature>
<protein>
    <submittedName>
        <fullName evidence="3">Chromosome 1 open reading frame 162</fullName>
    </submittedName>
</protein>
<evidence type="ECO:0000256" key="2">
    <source>
        <dbReference type="SAM" id="Phobius"/>
    </source>
</evidence>
<organism evidence="3">
    <name type="scientific">Balaenoptera musculus</name>
    <name type="common">Blue whale</name>
    <dbReference type="NCBI Taxonomy" id="9771"/>
    <lineage>
        <taxon>Eukaryota</taxon>
        <taxon>Metazoa</taxon>
        <taxon>Chordata</taxon>
        <taxon>Craniata</taxon>
        <taxon>Vertebrata</taxon>
        <taxon>Euteleostomi</taxon>
        <taxon>Mammalia</taxon>
        <taxon>Eutheria</taxon>
        <taxon>Laurasiatheria</taxon>
        <taxon>Artiodactyla</taxon>
        <taxon>Whippomorpha</taxon>
        <taxon>Cetacea</taxon>
        <taxon>Mysticeti</taxon>
        <taxon>Balaenopteridae</taxon>
        <taxon>Balaenoptera</taxon>
    </lineage>
</organism>
<dbReference type="AlphaFoldDB" id="A0A8C0CWX6"/>
<name>A0A8C0CWX6_BALMU</name>
<evidence type="ECO:0000256" key="1">
    <source>
        <dbReference type="SAM" id="MobiDB-lite"/>
    </source>
</evidence>
<dbReference type="GeneTree" id="ENSGT00390000015005"/>
<reference evidence="3" key="1">
    <citation type="submission" date="2023-09" db="UniProtKB">
        <authorList>
            <consortium name="Ensembl"/>
        </authorList>
    </citation>
    <scope>IDENTIFICATION</scope>
</reference>
<accession>A0A8C0CWX6</accession>
<proteinExistence type="predicted"/>
<dbReference type="OMA" id="MAGHSKP"/>
<dbReference type="PANTHER" id="PTHR37997:SF1">
    <property type="entry name" value="TRANSMEMBRANE PROTEIN C1ORF162"/>
    <property type="match status" value="1"/>
</dbReference>
<sequence>MGSNISKLEPNNNRQSTHSTAAPAVTSAPCFSCHPDQKYLVLTFLGGVLLTLLLMALVFLIIKSYRKCHSSPRVLDPHSVPPAEFSPPEEALTYANMTFKISKKKSNHLTMNHSSDSDSIVYAQIKVTNS</sequence>
<dbReference type="Ensembl" id="ENSBMST00010013332.1">
    <property type="protein sequence ID" value="ENSBMSP00010011978.1"/>
    <property type="gene ID" value="ENSBMSG00010008781.1"/>
</dbReference>
<keyword evidence="2" id="KW-0472">Membrane</keyword>
<dbReference type="InterPro" id="IPR037763">
    <property type="entry name" value="C1orf162"/>
</dbReference>
<gene>
    <name evidence="3" type="primary">C1orf162</name>
</gene>
<keyword evidence="2" id="KW-0812">Transmembrane</keyword>
<dbReference type="PANTHER" id="PTHR37997">
    <property type="entry name" value="TRANSMEMBRANE PROTEIN C1ORF162"/>
    <property type="match status" value="1"/>
</dbReference>
<keyword evidence="2" id="KW-1133">Transmembrane helix</keyword>
<feature type="region of interest" description="Disordered" evidence="1">
    <location>
        <begin position="1"/>
        <end position="20"/>
    </location>
</feature>
<evidence type="ECO:0000313" key="3">
    <source>
        <dbReference type="Ensembl" id="ENSBMSP00010011978.1"/>
    </source>
</evidence>